<gene>
    <name evidence="2" type="ORF">DGYR_LOCUS647</name>
</gene>
<dbReference type="InterPro" id="IPR026508">
    <property type="entry name" value="TMEM164"/>
</dbReference>
<dbReference type="PANTHER" id="PTHR20948:SF2">
    <property type="entry name" value="TRANSMEMBRANE PROTEIN 164"/>
    <property type="match status" value="1"/>
</dbReference>
<keyword evidence="1" id="KW-0812">Transmembrane</keyword>
<dbReference type="PANTHER" id="PTHR20948">
    <property type="entry name" value="TRANSMEMBRANE PROTEIN 164"/>
    <property type="match status" value="1"/>
</dbReference>
<comment type="caution">
    <text evidence="2">The sequence shown here is derived from an EMBL/GenBank/DDBJ whole genome shotgun (WGS) entry which is preliminary data.</text>
</comment>
<keyword evidence="1" id="KW-1133">Transmembrane helix</keyword>
<sequence>MSIWDNLEWTYAGVNHSLPGNGGIDCINFIPYWQKIVETSFVTMLGLCEMFYAYTHMTLPKHIPPVTKPDSAAKRLMLVLMCVVFGIELGFKFATRQMLWILNPCHLITMSQIWLLAAPQNKISMAIFRLQMHGLSGATIAMFFPVINTRLLPFETEVYYIQHGLMLLIPFYLMRTGGIYVPEATLDFSWAFATKSFLYLFHWLIMQPLAILSHVNLNNLMCPAVSDPFYGRGYRMCAVAHQTVVVLLHGKIYTFIAKKLLPPAAWQVNVDAHNGLHKEEKNEKSN</sequence>
<evidence type="ECO:0000256" key="1">
    <source>
        <dbReference type="SAM" id="Phobius"/>
    </source>
</evidence>
<feature type="transmembrane region" description="Helical" evidence="1">
    <location>
        <begin position="76"/>
        <end position="94"/>
    </location>
</feature>
<dbReference type="OrthoDB" id="17328at2759"/>
<feature type="transmembrane region" description="Helical" evidence="1">
    <location>
        <begin position="159"/>
        <end position="176"/>
    </location>
</feature>
<reference evidence="2 3" key="1">
    <citation type="submission" date="2020-08" db="EMBL/GenBank/DDBJ databases">
        <authorList>
            <person name="Hejnol A."/>
        </authorList>
    </citation>
    <scope>NUCLEOTIDE SEQUENCE [LARGE SCALE GENOMIC DNA]</scope>
</reference>
<keyword evidence="3" id="KW-1185">Reference proteome</keyword>
<protein>
    <submittedName>
        <fullName evidence="2">DgyrCDS648</fullName>
    </submittedName>
</protein>
<accession>A0A7I8V7U0</accession>
<feature type="transmembrane region" description="Helical" evidence="1">
    <location>
        <begin position="197"/>
        <end position="217"/>
    </location>
</feature>
<organism evidence="2 3">
    <name type="scientific">Dimorphilus gyrociliatus</name>
    <dbReference type="NCBI Taxonomy" id="2664684"/>
    <lineage>
        <taxon>Eukaryota</taxon>
        <taxon>Metazoa</taxon>
        <taxon>Spiralia</taxon>
        <taxon>Lophotrochozoa</taxon>
        <taxon>Annelida</taxon>
        <taxon>Polychaeta</taxon>
        <taxon>Polychaeta incertae sedis</taxon>
        <taxon>Dinophilidae</taxon>
        <taxon>Dimorphilus</taxon>
    </lineage>
</organism>
<proteinExistence type="predicted"/>
<dbReference type="EMBL" id="CAJFCJ010000001">
    <property type="protein sequence ID" value="CAD5111334.1"/>
    <property type="molecule type" value="Genomic_DNA"/>
</dbReference>
<keyword evidence="1" id="KW-0472">Membrane</keyword>
<dbReference type="AlphaFoldDB" id="A0A7I8V7U0"/>
<feature type="transmembrane region" description="Helical" evidence="1">
    <location>
        <begin position="130"/>
        <end position="147"/>
    </location>
</feature>
<evidence type="ECO:0000313" key="3">
    <source>
        <dbReference type="Proteomes" id="UP000549394"/>
    </source>
</evidence>
<dbReference type="Proteomes" id="UP000549394">
    <property type="component" value="Unassembled WGS sequence"/>
</dbReference>
<dbReference type="Pfam" id="PF14808">
    <property type="entry name" value="TMEM164"/>
    <property type="match status" value="1"/>
</dbReference>
<name>A0A7I8V7U0_9ANNE</name>
<evidence type="ECO:0000313" key="2">
    <source>
        <dbReference type="EMBL" id="CAD5111334.1"/>
    </source>
</evidence>